<evidence type="ECO:0000256" key="1">
    <source>
        <dbReference type="ARBA" id="ARBA00001946"/>
    </source>
</evidence>
<sequence length="71" mass="7574">MAAGDEADLMHMVSTAAAYDEGPMAFRYPRGEGLGVELPAFGSPLEIGKGRILKEAPKSPSCHWGGAWARR</sequence>
<keyword evidence="4" id="KW-0460">Magnesium</keyword>
<evidence type="ECO:0000313" key="7">
    <source>
        <dbReference type="Proteomes" id="UP000324996"/>
    </source>
</evidence>
<dbReference type="PANTHER" id="PTHR43322">
    <property type="entry name" value="1-D-DEOXYXYLULOSE 5-PHOSPHATE SYNTHASE-RELATED"/>
    <property type="match status" value="1"/>
</dbReference>
<evidence type="ECO:0000256" key="5">
    <source>
        <dbReference type="ARBA" id="ARBA00023052"/>
    </source>
</evidence>
<keyword evidence="3" id="KW-0808">Transferase</keyword>
<keyword evidence="7" id="KW-1185">Reference proteome</keyword>
<evidence type="ECO:0000256" key="2">
    <source>
        <dbReference type="ARBA" id="ARBA00011738"/>
    </source>
</evidence>
<comment type="cofactor">
    <cofactor evidence="1">
        <name>Mg(2+)</name>
        <dbReference type="ChEBI" id="CHEBI:18420"/>
    </cofactor>
</comment>
<dbReference type="InterPro" id="IPR005477">
    <property type="entry name" value="Dxylulose-5-P_synthase"/>
</dbReference>
<proteinExistence type="predicted"/>
<evidence type="ECO:0000256" key="3">
    <source>
        <dbReference type="ARBA" id="ARBA00022679"/>
    </source>
</evidence>
<evidence type="ECO:0000256" key="4">
    <source>
        <dbReference type="ARBA" id="ARBA00022842"/>
    </source>
</evidence>
<dbReference type="AlphaFoldDB" id="A0A5A7N6C8"/>
<keyword evidence="5" id="KW-0786">Thiamine pyrophosphate</keyword>
<dbReference type="GO" id="GO:0016114">
    <property type="term" value="P:terpenoid biosynthetic process"/>
    <property type="evidence" value="ECO:0007669"/>
    <property type="project" value="InterPro"/>
</dbReference>
<comment type="subunit">
    <text evidence="2">Homodimer.</text>
</comment>
<protein>
    <submittedName>
        <fullName evidence="6">Uncharacterized protein</fullName>
    </submittedName>
</protein>
<dbReference type="SUPFAM" id="SSF52518">
    <property type="entry name" value="Thiamin diphosphate-binding fold (THDP-binding)"/>
    <property type="match status" value="1"/>
</dbReference>
<reference evidence="6 7" key="1">
    <citation type="submission" date="2019-09" db="EMBL/GenBank/DDBJ databases">
        <title>NBRP : Genome information of microbial organism related human and environment.</title>
        <authorList>
            <person name="Hattori M."/>
            <person name="Oshima K."/>
            <person name="Inaba H."/>
            <person name="Suda W."/>
            <person name="Sakamoto M."/>
            <person name="Iino T."/>
            <person name="Kitahara M."/>
            <person name="Oshida Y."/>
            <person name="Iida T."/>
            <person name="Kudo T."/>
            <person name="Itoh T."/>
            <person name="Ohkuma M."/>
        </authorList>
    </citation>
    <scope>NUCLEOTIDE SEQUENCE [LARGE SCALE GENOMIC DNA]</scope>
    <source>
        <strain evidence="6 7">Q-1</strain>
    </source>
</reference>
<dbReference type="PANTHER" id="PTHR43322:SF5">
    <property type="entry name" value="1-DEOXY-D-XYLULOSE-5-PHOSPHATE SYNTHASE, CHLOROPLASTIC"/>
    <property type="match status" value="1"/>
</dbReference>
<gene>
    <name evidence="6" type="ORF">JCM17846_13300</name>
</gene>
<accession>A0A5A7N6C8</accession>
<dbReference type="Proteomes" id="UP000324996">
    <property type="component" value="Unassembled WGS sequence"/>
</dbReference>
<dbReference type="InterPro" id="IPR029061">
    <property type="entry name" value="THDP-binding"/>
</dbReference>
<dbReference type="EMBL" id="BKCN01000005">
    <property type="protein sequence ID" value="GER03648.1"/>
    <property type="molecule type" value="Genomic_DNA"/>
</dbReference>
<name>A0A5A7N6C8_9PROT</name>
<dbReference type="GO" id="GO:0008661">
    <property type="term" value="F:1-deoxy-D-xylulose-5-phosphate synthase activity"/>
    <property type="evidence" value="ECO:0007669"/>
    <property type="project" value="InterPro"/>
</dbReference>
<comment type="caution">
    <text evidence="6">The sequence shown here is derived from an EMBL/GenBank/DDBJ whole genome shotgun (WGS) entry which is preliminary data.</text>
</comment>
<organism evidence="6 7">
    <name type="scientific">Iodidimonas nitroreducens</name>
    <dbReference type="NCBI Taxonomy" id="1236968"/>
    <lineage>
        <taxon>Bacteria</taxon>
        <taxon>Pseudomonadati</taxon>
        <taxon>Pseudomonadota</taxon>
        <taxon>Alphaproteobacteria</taxon>
        <taxon>Iodidimonadales</taxon>
        <taxon>Iodidimonadaceae</taxon>
        <taxon>Iodidimonas</taxon>
    </lineage>
</organism>
<evidence type="ECO:0000313" key="6">
    <source>
        <dbReference type="EMBL" id="GER03648.1"/>
    </source>
</evidence>